<proteinExistence type="predicted"/>
<dbReference type="AlphaFoldDB" id="A0A125S6J8"/>
<organism evidence="1">
    <name type="scientific">Enterobacter cloacae</name>
    <dbReference type="NCBI Taxonomy" id="550"/>
    <lineage>
        <taxon>Bacteria</taxon>
        <taxon>Pseudomonadati</taxon>
        <taxon>Pseudomonadota</taxon>
        <taxon>Gammaproteobacteria</taxon>
        <taxon>Enterobacterales</taxon>
        <taxon>Enterobacteriaceae</taxon>
        <taxon>Enterobacter</taxon>
        <taxon>Enterobacter cloacae complex</taxon>
    </lineage>
</organism>
<protein>
    <submittedName>
        <fullName evidence="1">Uncharacterized protein</fullName>
    </submittedName>
</protein>
<gene>
    <name evidence="1" type="ORF">PIMI5_00011</name>
</gene>
<dbReference type="EMBL" id="KX858825">
    <property type="protein sequence ID" value="AME15648.1"/>
    <property type="molecule type" value="Genomic_DNA"/>
</dbReference>
<geneLocation type="plasmid" evidence="1">
    <name>pIMI-5</name>
</geneLocation>
<keyword evidence="1" id="KW-0614">Plasmid</keyword>
<dbReference type="RefSeq" id="WP_172689197.1">
    <property type="nucleotide sequence ID" value="NZ_KX858825.1"/>
</dbReference>
<accession>A0A125S6J8</accession>
<reference evidence="1" key="1">
    <citation type="journal article" date="2017" name="Antimicrob. Agents Chemother.">
        <title>Enterobacter cloacae Complex Isolates Harboring blaNMC-A or blaIMI-Type Class A Carbapenemase Genes on Novel Chromosomal Integrative Elements and Plasmids.</title>
        <authorList>
            <person name="Boyd D.A."/>
            <person name="Mataseje L.F."/>
            <person name="Davidson R."/>
            <person name="Delport J.A."/>
            <person name="Fuller J."/>
            <person name="Hoang L."/>
            <person name="Lefebvre B."/>
            <person name="Levett P.N."/>
            <person name="Roscoe D.L."/>
            <person name="Willey B.M."/>
            <person name="Mulvey M.R."/>
        </authorList>
    </citation>
    <scope>NUCLEOTIDE SEQUENCE</scope>
    <source>
        <strain evidence="1">N13-1531</strain>
        <plasmid evidence="1">pIMI-5</plasmid>
    </source>
</reference>
<evidence type="ECO:0000313" key="1">
    <source>
        <dbReference type="EMBL" id="AME15648.1"/>
    </source>
</evidence>
<name>A0A125S6J8_ENTCL</name>
<sequence>MEIVDEAQLSEQQQIDLLMSALFMEDLAVTCLCHNCSESITIGCFCDPDAVMIMRKGKNYMCAGWV</sequence>